<gene>
    <name evidence="1" type="ORF">SAMN04488243_11448</name>
</gene>
<dbReference type="STRING" id="482827.SAMN04488243_11448"/>
<dbReference type="OrthoDB" id="32538at2"/>
<sequence>MSTEALFRVRVEEEGRSGFRLLRLLPSRERLVVVLRESALEGLLRLPEGSFRRLAHGEASVVSMASLLPEERLQLETLGYARTFRRPKGEVAAEVFFLQEEIPLVWARLDLDGAGVVLEAFLEPEEVL</sequence>
<keyword evidence="2" id="KW-1185">Reference proteome</keyword>
<dbReference type="AlphaFoldDB" id="A0A1G7GJB7"/>
<protein>
    <submittedName>
        <fullName evidence="1">Uncharacterized protein</fullName>
    </submittedName>
</protein>
<reference evidence="2" key="1">
    <citation type="submission" date="2016-10" db="EMBL/GenBank/DDBJ databases">
        <authorList>
            <person name="Varghese N."/>
            <person name="Submissions S."/>
        </authorList>
    </citation>
    <scope>NUCLEOTIDE SEQUENCE [LARGE SCALE GENOMIC DNA]</scope>
    <source>
        <strain evidence="2">CGMCC 1.6992</strain>
    </source>
</reference>
<proteinExistence type="predicted"/>
<accession>A0A1G7GJB7</accession>
<evidence type="ECO:0000313" key="1">
    <source>
        <dbReference type="EMBL" id="SDE88201.1"/>
    </source>
</evidence>
<name>A0A1G7GJB7_9DEIN</name>
<dbReference type="EMBL" id="FNBC01000014">
    <property type="protein sequence ID" value="SDE88201.1"/>
    <property type="molecule type" value="Genomic_DNA"/>
</dbReference>
<organism evidence="1 2">
    <name type="scientific">Thermus arciformis</name>
    <dbReference type="NCBI Taxonomy" id="482827"/>
    <lineage>
        <taxon>Bacteria</taxon>
        <taxon>Thermotogati</taxon>
        <taxon>Deinococcota</taxon>
        <taxon>Deinococci</taxon>
        <taxon>Thermales</taxon>
        <taxon>Thermaceae</taxon>
        <taxon>Thermus</taxon>
    </lineage>
</organism>
<dbReference type="Proteomes" id="UP000199446">
    <property type="component" value="Unassembled WGS sequence"/>
</dbReference>
<evidence type="ECO:0000313" key="2">
    <source>
        <dbReference type="Proteomes" id="UP000199446"/>
    </source>
</evidence>